<dbReference type="GO" id="GO:0140359">
    <property type="term" value="F:ABC-type transporter activity"/>
    <property type="evidence" value="ECO:0007669"/>
    <property type="project" value="InterPro"/>
</dbReference>
<dbReference type="InterPro" id="IPR003593">
    <property type="entry name" value="AAA+_ATPase"/>
</dbReference>
<dbReference type="GO" id="GO:0005524">
    <property type="term" value="F:ATP binding"/>
    <property type="evidence" value="ECO:0007669"/>
    <property type="project" value="UniProtKB-KW"/>
</dbReference>
<dbReference type="PROSITE" id="PS50893">
    <property type="entry name" value="ABC_TRANSPORTER_2"/>
    <property type="match status" value="1"/>
</dbReference>
<dbReference type="SMART" id="SM00382">
    <property type="entry name" value="AAA"/>
    <property type="match status" value="1"/>
</dbReference>
<dbReference type="FunFam" id="3.40.50.300:FF:000367">
    <property type="entry name" value="ABC transporter G family member 24"/>
    <property type="match status" value="1"/>
</dbReference>
<dbReference type="Gene3D" id="3.40.50.300">
    <property type="entry name" value="P-loop containing nucleotide triphosphate hydrolases"/>
    <property type="match status" value="1"/>
</dbReference>
<dbReference type="Pfam" id="PF19055">
    <property type="entry name" value="ABC2_membrane_7"/>
    <property type="match status" value="1"/>
</dbReference>
<dbReference type="EMBL" id="KV784353">
    <property type="protein sequence ID" value="OEU23625.1"/>
    <property type="molecule type" value="Genomic_DNA"/>
</dbReference>
<keyword evidence="4" id="KW-0547">Nucleotide-binding</keyword>
<keyword evidence="5" id="KW-0067">ATP-binding</keyword>
<sequence length="293" mass="31903">MSERLVRQSRAAEEEEFNLLRQPSTLTTPKQSFTIDVQFNNLQLTLPNGICIMQGVTGELQGGQFTAIMGPSGAGKSTFLSLLSGKTEPTGGKLTVNGEEASLKDFRELVGFVPQEDIMLRELTVEENIRHSALMRLPTGLSHEEKMDRVYQVMESLDLLHIRNSIIGDEIVRGISGGQRKRVNVAMELVADPSLLALDEPTSGLDSTTSSKLCETLCQLALAGGVNVAAVIHQPKIEILEKFTNVLLLGVGGKTVYMGPTKNMTDYFTGIGFPLPSQMNPADYYMDVIAGII</sequence>
<dbReference type="SUPFAM" id="SSF52540">
    <property type="entry name" value="P-loop containing nucleoside triphosphate hydrolases"/>
    <property type="match status" value="1"/>
</dbReference>
<feature type="non-terminal residue" evidence="9">
    <location>
        <position position="293"/>
    </location>
</feature>
<dbReference type="GO" id="GO:0016020">
    <property type="term" value="C:membrane"/>
    <property type="evidence" value="ECO:0007669"/>
    <property type="project" value="UniProtKB-SubCell"/>
</dbReference>
<keyword evidence="7" id="KW-0472">Membrane</keyword>
<dbReference type="Proteomes" id="UP000095751">
    <property type="component" value="Unassembled WGS sequence"/>
</dbReference>
<keyword evidence="9" id="KW-0378">Hydrolase</keyword>
<dbReference type="AlphaFoldDB" id="A0A1E7FZQ7"/>
<gene>
    <name evidence="9" type="ORF">FRACYDRAFT_179616</name>
</gene>
<keyword evidence="10" id="KW-1185">Reference proteome</keyword>
<dbReference type="Pfam" id="PF00005">
    <property type="entry name" value="ABC_tran"/>
    <property type="match status" value="1"/>
</dbReference>
<dbReference type="OrthoDB" id="66620at2759"/>
<organism evidence="9 10">
    <name type="scientific">Fragilariopsis cylindrus CCMP1102</name>
    <dbReference type="NCBI Taxonomy" id="635003"/>
    <lineage>
        <taxon>Eukaryota</taxon>
        <taxon>Sar</taxon>
        <taxon>Stramenopiles</taxon>
        <taxon>Ochrophyta</taxon>
        <taxon>Bacillariophyta</taxon>
        <taxon>Bacillariophyceae</taxon>
        <taxon>Bacillariophycidae</taxon>
        <taxon>Bacillariales</taxon>
        <taxon>Bacillariaceae</taxon>
        <taxon>Fragilariopsis</taxon>
    </lineage>
</organism>
<dbReference type="InterPro" id="IPR050352">
    <property type="entry name" value="ABCG_transporters"/>
</dbReference>
<dbReference type="InParanoid" id="A0A1E7FZQ7"/>
<evidence type="ECO:0000256" key="5">
    <source>
        <dbReference type="ARBA" id="ARBA00022840"/>
    </source>
</evidence>
<dbReference type="InterPro" id="IPR017871">
    <property type="entry name" value="ABC_transporter-like_CS"/>
</dbReference>
<keyword evidence="6" id="KW-1133">Transmembrane helix</keyword>
<evidence type="ECO:0000256" key="1">
    <source>
        <dbReference type="ARBA" id="ARBA00004141"/>
    </source>
</evidence>
<reference evidence="9 10" key="1">
    <citation type="submission" date="2016-09" db="EMBL/GenBank/DDBJ databases">
        <title>Extensive genetic diversity and differential bi-allelic expression allows diatom success in the polar Southern Ocean.</title>
        <authorList>
            <consortium name="DOE Joint Genome Institute"/>
            <person name="Mock T."/>
            <person name="Otillar R.P."/>
            <person name="Strauss J."/>
            <person name="Dupont C."/>
            <person name="Frickenhaus S."/>
            <person name="Maumus F."/>
            <person name="Mcmullan M."/>
            <person name="Sanges R."/>
            <person name="Schmutz J."/>
            <person name="Toseland A."/>
            <person name="Valas R."/>
            <person name="Veluchamy A."/>
            <person name="Ward B.J."/>
            <person name="Allen A."/>
            <person name="Barry K."/>
            <person name="Falciatore A."/>
            <person name="Ferrante M."/>
            <person name="Fortunato A.E."/>
            <person name="Gloeckner G."/>
            <person name="Gruber A."/>
            <person name="Hipkin R."/>
            <person name="Janech M."/>
            <person name="Kroth P."/>
            <person name="Leese F."/>
            <person name="Lindquist E."/>
            <person name="Lyon B.R."/>
            <person name="Martin J."/>
            <person name="Mayer C."/>
            <person name="Parker M."/>
            <person name="Quesneville H."/>
            <person name="Raymond J."/>
            <person name="Uhlig C."/>
            <person name="Valentin K.U."/>
            <person name="Worden A.Z."/>
            <person name="Armbrust E.V."/>
            <person name="Bowler C."/>
            <person name="Green B."/>
            <person name="Moulton V."/>
            <person name="Van Oosterhout C."/>
            <person name="Grigoriev I."/>
        </authorList>
    </citation>
    <scope>NUCLEOTIDE SEQUENCE [LARGE SCALE GENOMIC DNA]</scope>
    <source>
        <strain evidence="9 10">CCMP1102</strain>
    </source>
</reference>
<evidence type="ECO:0000256" key="6">
    <source>
        <dbReference type="ARBA" id="ARBA00022989"/>
    </source>
</evidence>
<comment type="subcellular location">
    <subcellularLocation>
        <location evidence="1">Membrane</location>
        <topology evidence="1">Multi-pass membrane protein</topology>
    </subcellularLocation>
</comment>
<proteinExistence type="predicted"/>
<evidence type="ECO:0000256" key="2">
    <source>
        <dbReference type="ARBA" id="ARBA00022448"/>
    </source>
</evidence>
<dbReference type="PANTHER" id="PTHR48041:SF91">
    <property type="entry name" value="ABC TRANSPORTER G FAMILY MEMBER 28"/>
    <property type="match status" value="1"/>
</dbReference>
<keyword evidence="3" id="KW-0812">Transmembrane</keyword>
<keyword evidence="2" id="KW-0813">Transport</keyword>
<dbReference type="GO" id="GO:0016887">
    <property type="term" value="F:ATP hydrolysis activity"/>
    <property type="evidence" value="ECO:0007669"/>
    <property type="project" value="InterPro"/>
</dbReference>
<evidence type="ECO:0000313" key="10">
    <source>
        <dbReference type="Proteomes" id="UP000095751"/>
    </source>
</evidence>
<evidence type="ECO:0000256" key="3">
    <source>
        <dbReference type="ARBA" id="ARBA00022692"/>
    </source>
</evidence>
<dbReference type="InterPro" id="IPR003439">
    <property type="entry name" value="ABC_transporter-like_ATP-bd"/>
</dbReference>
<evidence type="ECO:0000256" key="4">
    <source>
        <dbReference type="ARBA" id="ARBA00022741"/>
    </source>
</evidence>
<evidence type="ECO:0000259" key="8">
    <source>
        <dbReference type="PROSITE" id="PS50893"/>
    </source>
</evidence>
<name>A0A1E7FZQ7_9STRA</name>
<dbReference type="KEGG" id="fcy:FRACYDRAFT_179616"/>
<dbReference type="InterPro" id="IPR043926">
    <property type="entry name" value="ABCG_dom"/>
</dbReference>
<evidence type="ECO:0000313" key="9">
    <source>
        <dbReference type="EMBL" id="OEU23625.1"/>
    </source>
</evidence>
<dbReference type="PANTHER" id="PTHR48041">
    <property type="entry name" value="ABC TRANSPORTER G FAMILY MEMBER 28"/>
    <property type="match status" value="1"/>
</dbReference>
<accession>A0A1E7FZQ7</accession>
<dbReference type="PROSITE" id="PS00211">
    <property type="entry name" value="ABC_TRANSPORTER_1"/>
    <property type="match status" value="1"/>
</dbReference>
<protein>
    <submittedName>
        <fullName evidence="9">p-loop containing nucleoside triphosphate hydrolase protein</fullName>
    </submittedName>
</protein>
<feature type="domain" description="ABC transporter" evidence="8">
    <location>
        <begin position="37"/>
        <end position="276"/>
    </location>
</feature>
<dbReference type="InterPro" id="IPR027417">
    <property type="entry name" value="P-loop_NTPase"/>
</dbReference>
<evidence type="ECO:0000256" key="7">
    <source>
        <dbReference type="ARBA" id="ARBA00023136"/>
    </source>
</evidence>